<dbReference type="SMART" id="SM00164">
    <property type="entry name" value="TBC"/>
    <property type="match status" value="1"/>
</dbReference>
<dbReference type="Gene3D" id="1.10.8.270">
    <property type="entry name" value="putative rabgap domain of human tbc1 domain family member 14 like domains"/>
    <property type="match status" value="1"/>
</dbReference>
<feature type="compositionally biased region" description="Basic and acidic residues" evidence="1">
    <location>
        <begin position="53"/>
        <end position="70"/>
    </location>
</feature>
<dbReference type="Proteomes" id="UP000655225">
    <property type="component" value="Unassembled WGS sequence"/>
</dbReference>
<comment type="caution">
    <text evidence="3">The sequence shown here is derived from an EMBL/GenBank/DDBJ whole genome shotgun (WGS) entry which is preliminary data.</text>
</comment>
<dbReference type="InterPro" id="IPR035969">
    <property type="entry name" value="Rab-GAP_TBC_sf"/>
</dbReference>
<sequence length="620" mass="70409">MGKNRVPEWLNSSLWSSSPSPDDDRLLRYNSKPSTTVAKTPVEPKIPEPPPKIVEEEHAKPETRDSRSDDDSSSSFSAEDISRQAQVLSELSRKVINMRELRKLASQGIPDGAGIRPTVWKLLLGYLPCDRGLWSSELAKKRSQYKHFKEELLVNPQNFEFLNISVASQSEITSKLDKSACLEKDKPTCEGSGLLSRLEITHGEHPLSLGKTSVWNQFFQDTEIIEQIDRDVKRTHPDMHFFSGDSPFPKSNQEALRSILIIFAKLNPGIRYVQGMNEVLAPLFYVFRNDPDEENAASAEADTFFCFVELLSGFRDNFCQQLDNSIVGIRSTITKLSQLLKEHDEELWRHLEVTTKVHACLALLIFWKLDYGSSTSLGHWRRLIVSLLRTFILEEEDGIEKNTFKLTDRGRAISVEARLEMGVLPWLLQFIAECILDPSEGYKMAKLKCNSGTYLVEKFSNRNLISALKLAPTIPSLSLIFNSVHINLSLPHCGNQLRAKALRMLGKLDVTWRWCDGSVLKHSYRDIVDTRSFYIVAFNVNPQFYAFRWITLLLTQEFNFADSLHIWDTLLSDPEGPQEKLVGFGEDRNPIFPYMYSLGGYPASDLLRNADSHPEASTGG</sequence>
<dbReference type="PANTHER" id="PTHR22957:SF27">
    <property type="entry name" value="TBC1 DOMAIN FAMILY MEMBER 13"/>
    <property type="match status" value="1"/>
</dbReference>
<reference evidence="3 4" key="1">
    <citation type="submission" date="2020-04" db="EMBL/GenBank/DDBJ databases">
        <title>Plant Genome Project.</title>
        <authorList>
            <person name="Zhang R.-G."/>
        </authorList>
    </citation>
    <scope>NUCLEOTIDE SEQUENCE [LARGE SCALE GENOMIC DNA]</scope>
    <source>
        <strain evidence="3">YNK0</strain>
        <tissue evidence="3">Leaf</tissue>
    </source>
</reference>
<gene>
    <name evidence="3" type="ORF">HHK36_013064</name>
</gene>
<evidence type="ECO:0000313" key="4">
    <source>
        <dbReference type="Proteomes" id="UP000655225"/>
    </source>
</evidence>
<keyword evidence="4" id="KW-1185">Reference proteome</keyword>
<dbReference type="PANTHER" id="PTHR22957">
    <property type="entry name" value="TBC1 DOMAIN FAMILY MEMBER GTPASE-ACTIVATING PROTEIN"/>
    <property type="match status" value="1"/>
</dbReference>
<dbReference type="EMBL" id="JABCRI010000008">
    <property type="protein sequence ID" value="KAF8402112.1"/>
    <property type="molecule type" value="Genomic_DNA"/>
</dbReference>
<accession>A0A834ZGF0</accession>
<dbReference type="SUPFAM" id="SSF47923">
    <property type="entry name" value="Ypt/Rab-GAP domain of gyp1p"/>
    <property type="match status" value="2"/>
</dbReference>
<dbReference type="FunFam" id="1.10.8.270:FF:000024">
    <property type="entry name" value="TBC1 domain family member 13"/>
    <property type="match status" value="1"/>
</dbReference>
<name>A0A834ZGF0_TETSI</name>
<protein>
    <recommendedName>
        <fullName evidence="2">Rab-GAP TBC domain-containing protein</fullName>
    </recommendedName>
</protein>
<dbReference type="GO" id="GO:0006886">
    <property type="term" value="P:intracellular protein transport"/>
    <property type="evidence" value="ECO:0007669"/>
    <property type="project" value="TreeGrafter"/>
</dbReference>
<evidence type="ECO:0000256" key="1">
    <source>
        <dbReference type="SAM" id="MobiDB-lite"/>
    </source>
</evidence>
<feature type="region of interest" description="Disordered" evidence="1">
    <location>
        <begin position="1"/>
        <end position="81"/>
    </location>
</feature>
<evidence type="ECO:0000313" key="3">
    <source>
        <dbReference type="EMBL" id="KAF8402112.1"/>
    </source>
</evidence>
<evidence type="ECO:0000259" key="2">
    <source>
        <dbReference type="PROSITE" id="PS50086"/>
    </source>
</evidence>
<dbReference type="GO" id="GO:0005096">
    <property type="term" value="F:GTPase activator activity"/>
    <property type="evidence" value="ECO:0007669"/>
    <property type="project" value="TreeGrafter"/>
</dbReference>
<dbReference type="PROSITE" id="PS50086">
    <property type="entry name" value="TBC_RABGAP"/>
    <property type="match status" value="1"/>
</dbReference>
<proteinExistence type="predicted"/>
<organism evidence="3 4">
    <name type="scientific">Tetracentron sinense</name>
    <name type="common">Spur-leaf</name>
    <dbReference type="NCBI Taxonomy" id="13715"/>
    <lineage>
        <taxon>Eukaryota</taxon>
        <taxon>Viridiplantae</taxon>
        <taxon>Streptophyta</taxon>
        <taxon>Embryophyta</taxon>
        <taxon>Tracheophyta</taxon>
        <taxon>Spermatophyta</taxon>
        <taxon>Magnoliopsida</taxon>
        <taxon>Trochodendrales</taxon>
        <taxon>Trochodendraceae</taxon>
        <taxon>Tetracentron</taxon>
    </lineage>
</organism>
<dbReference type="Gene3D" id="1.10.472.80">
    <property type="entry name" value="Ypt/Rab-GAP domain of gyp1p, domain 3"/>
    <property type="match status" value="1"/>
</dbReference>
<dbReference type="AlphaFoldDB" id="A0A834ZGF0"/>
<dbReference type="FunFam" id="1.10.10.750:FF:000007">
    <property type="entry name" value="TBC1 domain family member"/>
    <property type="match status" value="1"/>
</dbReference>
<dbReference type="OrthoDB" id="10263206at2759"/>
<dbReference type="InterPro" id="IPR000195">
    <property type="entry name" value="Rab-GAP-TBC_dom"/>
</dbReference>
<feature type="domain" description="Rab-GAP TBC" evidence="2">
    <location>
        <begin position="110"/>
        <end position="574"/>
    </location>
</feature>
<dbReference type="Gene3D" id="1.10.10.750">
    <property type="entry name" value="Ypt/Rab-GAP domain of gyp1p, domain 1"/>
    <property type="match status" value="1"/>
</dbReference>
<feature type="compositionally biased region" description="Low complexity" evidence="1">
    <location>
        <begin position="9"/>
        <end position="20"/>
    </location>
</feature>
<dbReference type="Pfam" id="PF00566">
    <property type="entry name" value="RabGAP-TBC"/>
    <property type="match status" value="1"/>
</dbReference>